<evidence type="ECO:0000313" key="1">
    <source>
        <dbReference type="EMBL" id="KIO15185.1"/>
    </source>
</evidence>
<gene>
    <name evidence="1" type="ORF">M404DRAFT_991897</name>
</gene>
<reference evidence="2" key="2">
    <citation type="submission" date="2015-01" db="EMBL/GenBank/DDBJ databases">
        <title>Evolutionary Origins and Diversification of the Mycorrhizal Mutualists.</title>
        <authorList>
            <consortium name="DOE Joint Genome Institute"/>
            <consortium name="Mycorrhizal Genomics Consortium"/>
            <person name="Kohler A."/>
            <person name="Kuo A."/>
            <person name="Nagy L.G."/>
            <person name="Floudas D."/>
            <person name="Copeland A."/>
            <person name="Barry K.W."/>
            <person name="Cichocki N."/>
            <person name="Veneault-Fourrey C."/>
            <person name="LaButti K."/>
            <person name="Lindquist E.A."/>
            <person name="Lipzen A."/>
            <person name="Lundell T."/>
            <person name="Morin E."/>
            <person name="Murat C."/>
            <person name="Riley R."/>
            <person name="Ohm R."/>
            <person name="Sun H."/>
            <person name="Tunlid A."/>
            <person name="Henrissat B."/>
            <person name="Grigoriev I.V."/>
            <person name="Hibbett D.S."/>
            <person name="Martin F."/>
        </authorList>
    </citation>
    <scope>NUCLEOTIDE SEQUENCE [LARGE SCALE GENOMIC DNA]</scope>
    <source>
        <strain evidence="2">Marx 270</strain>
    </source>
</reference>
<protein>
    <submittedName>
        <fullName evidence="1">Uncharacterized protein</fullName>
    </submittedName>
</protein>
<organism evidence="1 2">
    <name type="scientific">Pisolithus tinctorius Marx 270</name>
    <dbReference type="NCBI Taxonomy" id="870435"/>
    <lineage>
        <taxon>Eukaryota</taxon>
        <taxon>Fungi</taxon>
        <taxon>Dikarya</taxon>
        <taxon>Basidiomycota</taxon>
        <taxon>Agaricomycotina</taxon>
        <taxon>Agaricomycetes</taxon>
        <taxon>Agaricomycetidae</taxon>
        <taxon>Boletales</taxon>
        <taxon>Sclerodermatineae</taxon>
        <taxon>Pisolithaceae</taxon>
        <taxon>Pisolithus</taxon>
    </lineage>
</organism>
<dbReference type="HOGENOM" id="CLU_2813401_0_0_1"/>
<keyword evidence="2" id="KW-1185">Reference proteome</keyword>
<proteinExistence type="predicted"/>
<name>A0A0C3PLK8_PISTI</name>
<dbReference type="EMBL" id="KN831944">
    <property type="protein sequence ID" value="KIO15185.1"/>
    <property type="molecule type" value="Genomic_DNA"/>
</dbReference>
<dbReference type="InParanoid" id="A0A0C3PLK8"/>
<dbReference type="Proteomes" id="UP000054217">
    <property type="component" value="Unassembled WGS sequence"/>
</dbReference>
<dbReference type="AlphaFoldDB" id="A0A0C3PLK8"/>
<sequence length="67" mass="7755">MADLVQGRTMRYQTVHAQERTGITPLVQVGYIHRGRREYPRRWIAINRNTASLGVIDGLSWRADMSQ</sequence>
<reference evidence="1 2" key="1">
    <citation type="submission" date="2014-04" db="EMBL/GenBank/DDBJ databases">
        <authorList>
            <consortium name="DOE Joint Genome Institute"/>
            <person name="Kuo A."/>
            <person name="Kohler A."/>
            <person name="Costa M.D."/>
            <person name="Nagy L.G."/>
            <person name="Floudas D."/>
            <person name="Copeland A."/>
            <person name="Barry K.W."/>
            <person name="Cichocki N."/>
            <person name="Veneault-Fourrey C."/>
            <person name="LaButti K."/>
            <person name="Lindquist E.A."/>
            <person name="Lipzen A."/>
            <person name="Lundell T."/>
            <person name="Morin E."/>
            <person name="Murat C."/>
            <person name="Sun H."/>
            <person name="Tunlid A."/>
            <person name="Henrissat B."/>
            <person name="Grigoriev I.V."/>
            <person name="Hibbett D.S."/>
            <person name="Martin F."/>
            <person name="Nordberg H.P."/>
            <person name="Cantor M.N."/>
            <person name="Hua S.X."/>
        </authorList>
    </citation>
    <scope>NUCLEOTIDE SEQUENCE [LARGE SCALE GENOMIC DNA]</scope>
    <source>
        <strain evidence="1 2">Marx 270</strain>
    </source>
</reference>
<accession>A0A0C3PLK8</accession>
<evidence type="ECO:0000313" key="2">
    <source>
        <dbReference type="Proteomes" id="UP000054217"/>
    </source>
</evidence>